<dbReference type="Pfam" id="PF02911">
    <property type="entry name" value="Formyl_trans_C"/>
    <property type="match status" value="1"/>
</dbReference>
<dbReference type="GO" id="GO:0004479">
    <property type="term" value="F:methionyl-tRNA formyltransferase activity"/>
    <property type="evidence" value="ECO:0007669"/>
    <property type="project" value="UniProtKB-EC"/>
</dbReference>
<dbReference type="SUPFAM" id="SSF50486">
    <property type="entry name" value="FMT C-terminal domain-like"/>
    <property type="match status" value="1"/>
</dbReference>
<evidence type="ECO:0000256" key="1">
    <source>
        <dbReference type="ARBA" id="ARBA00010699"/>
    </source>
</evidence>
<dbReference type="InterPro" id="IPR036477">
    <property type="entry name" value="Formyl_transf_N_sf"/>
</dbReference>
<dbReference type="InterPro" id="IPR005794">
    <property type="entry name" value="Fmt"/>
</dbReference>
<dbReference type="InterPro" id="IPR005793">
    <property type="entry name" value="Formyl_trans_C"/>
</dbReference>
<feature type="domain" description="Formyl transferase C-terminal" evidence="6">
    <location>
        <begin position="145"/>
        <end position="247"/>
    </location>
</feature>
<evidence type="ECO:0000313" key="7">
    <source>
        <dbReference type="EMBL" id="SUZ62253.1"/>
    </source>
</evidence>
<dbReference type="EMBL" id="UINC01000857">
    <property type="protein sequence ID" value="SUZ62253.1"/>
    <property type="molecule type" value="Genomic_DNA"/>
</dbReference>
<dbReference type="PANTHER" id="PTHR11138">
    <property type="entry name" value="METHIONYL-TRNA FORMYLTRANSFERASE"/>
    <property type="match status" value="1"/>
</dbReference>
<proteinExistence type="inferred from homology"/>
<dbReference type="InterPro" id="IPR002376">
    <property type="entry name" value="Formyl_transf_N"/>
</dbReference>
<evidence type="ECO:0000256" key="3">
    <source>
        <dbReference type="ARBA" id="ARBA00022679"/>
    </source>
</evidence>
<dbReference type="InterPro" id="IPR044135">
    <property type="entry name" value="Met-tRNA-FMT_C"/>
</dbReference>
<dbReference type="InterPro" id="IPR041711">
    <property type="entry name" value="Met-tRNA-FMT_N"/>
</dbReference>
<sequence>MLVIQPEDFSNGQNQKEFASLNPDVMVVAAYGQILPINTLQTPKFGCINIHASLLPRWRGAAPIERAILSGDKETGISIMQMNEGLDTGDVLLTQKHLISNNETSQSLTESLSSIGAELILETLDRLNELPAIPQNNDDATYAKKISKVEAQIDWSQSAENISLMIRAFNPRPIAKTNAKAKQFEKKVIRIIEAETVQYESSKTPGTIVELGKGICYVATGNGILNLIKVQLTGKNKVSIKDFNNAYQLIKLN</sequence>
<accession>A0A381P9J2</accession>
<dbReference type="GO" id="GO:0005829">
    <property type="term" value="C:cytosol"/>
    <property type="evidence" value="ECO:0007669"/>
    <property type="project" value="TreeGrafter"/>
</dbReference>
<name>A0A381P9J2_9ZZZZ</name>
<reference evidence="7" key="1">
    <citation type="submission" date="2018-05" db="EMBL/GenBank/DDBJ databases">
        <authorList>
            <person name="Lanie J.A."/>
            <person name="Ng W.-L."/>
            <person name="Kazmierczak K.M."/>
            <person name="Andrzejewski T.M."/>
            <person name="Davidsen T.M."/>
            <person name="Wayne K.J."/>
            <person name="Tettelin H."/>
            <person name="Glass J.I."/>
            <person name="Rusch D."/>
            <person name="Podicherti R."/>
            <person name="Tsui H.-C.T."/>
            <person name="Winkler M.E."/>
        </authorList>
    </citation>
    <scope>NUCLEOTIDE SEQUENCE</scope>
</reference>
<dbReference type="CDD" id="cd08704">
    <property type="entry name" value="Met_tRNA_FMT_C"/>
    <property type="match status" value="1"/>
</dbReference>
<dbReference type="EC" id="2.1.2.9" evidence="2"/>
<feature type="domain" description="Formyl transferase N-terminal" evidence="5">
    <location>
        <begin position="7"/>
        <end position="123"/>
    </location>
</feature>
<dbReference type="InterPro" id="IPR001555">
    <property type="entry name" value="GART_AS"/>
</dbReference>
<evidence type="ECO:0000259" key="5">
    <source>
        <dbReference type="Pfam" id="PF00551"/>
    </source>
</evidence>
<dbReference type="SUPFAM" id="SSF53328">
    <property type="entry name" value="Formyltransferase"/>
    <property type="match status" value="1"/>
</dbReference>
<gene>
    <name evidence="7" type="ORF">METZ01_LOCUS15107</name>
</gene>
<dbReference type="CDD" id="cd08646">
    <property type="entry name" value="FMT_core_Met-tRNA-FMT_N"/>
    <property type="match status" value="1"/>
</dbReference>
<keyword evidence="4" id="KW-0648">Protein biosynthesis</keyword>
<evidence type="ECO:0000259" key="6">
    <source>
        <dbReference type="Pfam" id="PF02911"/>
    </source>
</evidence>
<keyword evidence="3" id="KW-0808">Transferase</keyword>
<protein>
    <recommendedName>
        <fullName evidence="2">methionyl-tRNA formyltransferase</fullName>
        <ecNumber evidence="2">2.1.2.9</ecNumber>
    </recommendedName>
</protein>
<evidence type="ECO:0000256" key="2">
    <source>
        <dbReference type="ARBA" id="ARBA00012261"/>
    </source>
</evidence>
<dbReference type="Gene3D" id="3.40.50.12230">
    <property type="match status" value="1"/>
</dbReference>
<dbReference type="AlphaFoldDB" id="A0A381P9J2"/>
<dbReference type="PANTHER" id="PTHR11138:SF5">
    <property type="entry name" value="METHIONYL-TRNA FORMYLTRANSFERASE, MITOCHONDRIAL"/>
    <property type="match status" value="1"/>
</dbReference>
<comment type="similarity">
    <text evidence="1">Belongs to the Fmt family.</text>
</comment>
<dbReference type="InterPro" id="IPR011034">
    <property type="entry name" value="Formyl_transferase-like_C_sf"/>
</dbReference>
<organism evidence="7">
    <name type="scientific">marine metagenome</name>
    <dbReference type="NCBI Taxonomy" id="408172"/>
    <lineage>
        <taxon>unclassified sequences</taxon>
        <taxon>metagenomes</taxon>
        <taxon>ecological metagenomes</taxon>
    </lineage>
</organism>
<dbReference type="PROSITE" id="PS00373">
    <property type="entry name" value="GART"/>
    <property type="match status" value="1"/>
</dbReference>
<evidence type="ECO:0000256" key="4">
    <source>
        <dbReference type="ARBA" id="ARBA00022917"/>
    </source>
</evidence>
<dbReference type="Pfam" id="PF00551">
    <property type="entry name" value="Formyl_trans_N"/>
    <property type="match status" value="1"/>
</dbReference>
<dbReference type="NCBIfam" id="TIGR00460">
    <property type="entry name" value="fmt"/>
    <property type="match status" value="1"/>
</dbReference>